<evidence type="ECO:0000313" key="1">
    <source>
        <dbReference type="EMBL" id="TLU98152.1"/>
    </source>
</evidence>
<dbReference type="EMBL" id="VCEJ01000008">
    <property type="protein sequence ID" value="TLU98152.1"/>
    <property type="molecule type" value="Genomic_DNA"/>
</dbReference>
<dbReference type="InterPro" id="IPR024078">
    <property type="entry name" value="LmbE-like_dom_sf"/>
</dbReference>
<dbReference type="SUPFAM" id="SSF102588">
    <property type="entry name" value="LmbE-like"/>
    <property type="match status" value="1"/>
</dbReference>
<protein>
    <submittedName>
        <fullName evidence="1">PIG-L family deacetylase</fullName>
    </submittedName>
</protein>
<evidence type="ECO:0000313" key="2">
    <source>
        <dbReference type="Proteomes" id="UP000306402"/>
    </source>
</evidence>
<dbReference type="Pfam" id="PF02585">
    <property type="entry name" value="PIG-L"/>
    <property type="match status" value="1"/>
</dbReference>
<keyword evidence="2" id="KW-1185">Reference proteome</keyword>
<dbReference type="OrthoDB" id="937663at2"/>
<dbReference type="Proteomes" id="UP000306402">
    <property type="component" value="Unassembled WGS sequence"/>
</dbReference>
<dbReference type="InterPro" id="IPR003737">
    <property type="entry name" value="GlcNAc_PI_deacetylase-related"/>
</dbReference>
<reference evidence="1 2" key="1">
    <citation type="submission" date="2019-05" db="EMBL/GenBank/DDBJ databases">
        <authorList>
            <person name="Qu J.-H."/>
        </authorList>
    </citation>
    <scope>NUCLEOTIDE SEQUENCE [LARGE SCALE GENOMIC DNA]</scope>
    <source>
        <strain evidence="1 2">T17</strain>
    </source>
</reference>
<proteinExistence type="predicted"/>
<dbReference type="RefSeq" id="WP_138368250.1">
    <property type="nucleotide sequence ID" value="NZ_VCEJ01000008.1"/>
</dbReference>
<name>A0A5R9KPJ9_9BACT</name>
<dbReference type="Gene3D" id="3.40.50.10320">
    <property type="entry name" value="LmbE-like"/>
    <property type="match status" value="1"/>
</dbReference>
<comment type="caution">
    <text evidence="1">The sequence shown here is derived from an EMBL/GenBank/DDBJ whole genome shotgun (WGS) entry which is preliminary data.</text>
</comment>
<sequence length="293" mass="32685">MKNIYLLLFLLLASKVLGQSPRVLIVTAHPDDETMFPVTVFKITHELKGSADLALITDASGGYNGLVASSYYGMNMTDSVIGRKHLPLIRKKEIMASGEILGIGNFFFLDQLDDYYNRNEKPYLEGKNWDIKYVERRLDQILAKGNYDFIFCLIPSDGQHAHHKTASISAIRAAQRFKGAQKPIVLGGQSRNKDSKIDFTGLPGYPETNVAANAPALDFDRSYSFGEDNKHSYMIVADWVKAAHKSQSGDMNQAMHRGELETFLYFSINGEAGVAKAKDLFEKVNNSGFSKKK</sequence>
<organism evidence="1 2">
    <name type="scientific">Dyadobacter luticola</name>
    <dbReference type="NCBI Taxonomy" id="1979387"/>
    <lineage>
        <taxon>Bacteria</taxon>
        <taxon>Pseudomonadati</taxon>
        <taxon>Bacteroidota</taxon>
        <taxon>Cytophagia</taxon>
        <taxon>Cytophagales</taxon>
        <taxon>Spirosomataceae</taxon>
        <taxon>Dyadobacter</taxon>
    </lineage>
</organism>
<dbReference type="AlphaFoldDB" id="A0A5R9KPJ9"/>
<accession>A0A5R9KPJ9</accession>
<gene>
    <name evidence="1" type="ORF">FEN17_25590</name>
</gene>